<protein>
    <submittedName>
        <fullName evidence="1">Uncharacterized protein</fullName>
    </submittedName>
</protein>
<keyword evidence="2" id="KW-1185">Reference proteome</keyword>
<name>A0ABR1VKF7_9PEZI</name>
<gene>
    <name evidence="1" type="ORF">PG997_011580</name>
</gene>
<dbReference type="EMBL" id="JAQQWN010000008">
    <property type="protein sequence ID" value="KAK8071377.1"/>
    <property type="molecule type" value="Genomic_DNA"/>
</dbReference>
<dbReference type="RefSeq" id="XP_066665185.1">
    <property type="nucleotide sequence ID" value="XM_066815895.1"/>
</dbReference>
<organism evidence="1 2">
    <name type="scientific">Apiospora hydei</name>
    <dbReference type="NCBI Taxonomy" id="1337664"/>
    <lineage>
        <taxon>Eukaryota</taxon>
        <taxon>Fungi</taxon>
        <taxon>Dikarya</taxon>
        <taxon>Ascomycota</taxon>
        <taxon>Pezizomycotina</taxon>
        <taxon>Sordariomycetes</taxon>
        <taxon>Xylariomycetidae</taxon>
        <taxon>Amphisphaeriales</taxon>
        <taxon>Apiosporaceae</taxon>
        <taxon>Apiospora</taxon>
    </lineage>
</organism>
<reference evidence="1 2" key="1">
    <citation type="submission" date="2023-01" db="EMBL/GenBank/DDBJ databases">
        <title>Analysis of 21 Apiospora genomes using comparative genomics revels a genus with tremendous synthesis potential of carbohydrate active enzymes and secondary metabolites.</title>
        <authorList>
            <person name="Sorensen T."/>
        </authorList>
    </citation>
    <scope>NUCLEOTIDE SEQUENCE [LARGE SCALE GENOMIC DNA]</scope>
    <source>
        <strain evidence="1 2">CBS 114990</strain>
    </source>
</reference>
<evidence type="ECO:0000313" key="1">
    <source>
        <dbReference type="EMBL" id="KAK8071377.1"/>
    </source>
</evidence>
<dbReference type="Proteomes" id="UP001433268">
    <property type="component" value="Unassembled WGS sequence"/>
</dbReference>
<proteinExistence type="predicted"/>
<sequence>MRQQILRAEARIQQAWEGLLNAGREALSKESMPGFKWRDIAYDDAIQEATTARISSSILRIYAPTGIPPSVVGQPKPPRVLRRLLDVVCRRQGFPTWTRLSPRGRGFDVAVA</sequence>
<accession>A0ABR1VKF7</accession>
<evidence type="ECO:0000313" key="2">
    <source>
        <dbReference type="Proteomes" id="UP001433268"/>
    </source>
</evidence>
<dbReference type="GeneID" id="92048955"/>
<comment type="caution">
    <text evidence="1">The sequence shown here is derived from an EMBL/GenBank/DDBJ whole genome shotgun (WGS) entry which is preliminary data.</text>
</comment>